<dbReference type="OrthoDB" id="2663723at2"/>
<evidence type="ECO:0000256" key="2">
    <source>
        <dbReference type="ARBA" id="ARBA00022475"/>
    </source>
</evidence>
<evidence type="ECO:0000256" key="6">
    <source>
        <dbReference type="SAM" id="Phobius"/>
    </source>
</evidence>
<evidence type="ECO:0000256" key="4">
    <source>
        <dbReference type="ARBA" id="ARBA00022989"/>
    </source>
</evidence>
<accession>A0A559JB87</accession>
<sequence>MDEILTKSTRAAFWFLAISLMVWAVWPEWRIYSAGVVLGVSASLVNAFLLRKRVAWIGTLSKDNPNPPRKVGLGLASRLAVVLLAAMLAHRYPDLFHLPSVLYSCFFMPVVSLFFAILRNRRTF</sequence>
<evidence type="ECO:0000313" key="8">
    <source>
        <dbReference type="Proteomes" id="UP000316330"/>
    </source>
</evidence>
<comment type="caution">
    <text evidence="7">The sequence shown here is derived from an EMBL/GenBank/DDBJ whole genome shotgun (WGS) entry which is preliminary data.</text>
</comment>
<dbReference type="InterPro" id="IPR005598">
    <property type="entry name" value="ATP_synth_I"/>
</dbReference>
<feature type="transmembrane region" description="Helical" evidence="6">
    <location>
        <begin position="71"/>
        <end position="89"/>
    </location>
</feature>
<keyword evidence="3 6" id="KW-0812">Transmembrane</keyword>
<comment type="subcellular location">
    <subcellularLocation>
        <location evidence="1">Cell membrane</location>
        <topology evidence="1">Multi-pass membrane protein</topology>
    </subcellularLocation>
</comment>
<dbReference type="AlphaFoldDB" id="A0A559JB87"/>
<gene>
    <name evidence="7" type="ORF">FPZ45_19410</name>
</gene>
<dbReference type="Proteomes" id="UP000316330">
    <property type="component" value="Unassembled WGS sequence"/>
</dbReference>
<feature type="transmembrane region" description="Helical" evidence="6">
    <location>
        <begin position="9"/>
        <end position="26"/>
    </location>
</feature>
<evidence type="ECO:0000256" key="1">
    <source>
        <dbReference type="ARBA" id="ARBA00004651"/>
    </source>
</evidence>
<dbReference type="GO" id="GO:0005886">
    <property type="term" value="C:plasma membrane"/>
    <property type="evidence" value="ECO:0007669"/>
    <property type="project" value="UniProtKB-SubCell"/>
</dbReference>
<dbReference type="Pfam" id="PF03899">
    <property type="entry name" value="ATP-synt_I"/>
    <property type="match status" value="1"/>
</dbReference>
<dbReference type="EMBL" id="VNJJ01000013">
    <property type="protein sequence ID" value="TVX97123.1"/>
    <property type="molecule type" value="Genomic_DNA"/>
</dbReference>
<evidence type="ECO:0000313" key="7">
    <source>
        <dbReference type="EMBL" id="TVX97123.1"/>
    </source>
</evidence>
<feature type="transmembrane region" description="Helical" evidence="6">
    <location>
        <begin position="32"/>
        <end position="50"/>
    </location>
</feature>
<keyword evidence="4 6" id="KW-1133">Transmembrane helix</keyword>
<keyword evidence="2" id="KW-1003">Cell membrane</keyword>
<keyword evidence="5 6" id="KW-0472">Membrane</keyword>
<keyword evidence="8" id="KW-1185">Reference proteome</keyword>
<protein>
    <submittedName>
        <fullName evidence="7">ATP synthase subunit I</fullName>
    </submittedName>
</protein>
<proteinExistence type="predicted"/>
<name>A0A559JB87_9BACL</name>
<evidence type="ECO:0000256" key="3">
    <source>
        <dbReference type="ARBA" id="ARBA00022692"/>
    </source>
</evidence>
<evidence type="ECO:0000256" key="5">
    <source>
        <dbReference type="ARBA" id="ARBA00023136"/>
    </source>
</evidence>
<reference evidence="7 8" key="1">
    <citation type="submission" date="2019-07" db="EMBL/GenBank/DDBJ databases">
        <authorList>
            <person name="Kim J."/>
        </authorList>
    </citation>
    <scope>NUCLEOTIDE SEQUENCE [LARGE SCALE GENOMIC DNA]</scope>
    <source>
        <strain evidence="7 8">G13</strain>
    </source>
</reference>
<dbReference type="RefSeq" id="WP_144705563.1">
    <property type="nucleotide sequence ID" value="NZ_VNJJ01000013.1"/>
</dbReference>
<feature type="transmembrane region" description="Helical" evidence="6">
    <location>
        <begin position="101"/>
        <end position="118"/>
    </location>
</feature>
<organism evidence="7 8">
    <name type="scientific">Cohnella terricola</name>
    <dbReference type="NCBI Taxonomy" id="1289167"/>
    <lineage>
        <taxon>Bacteria</taxon>
        <taxon>Bacillati</taxon>
        <taxon>Bacillota</taxon>
        <taxon>Bacilli</taxon>
        <taxon>Bacillales</taxon>
        <taxon>Paenibacillaceae</taxon>
        <taxon>Cohnella</taxon>
    </lineage>
</organism>